<dbReference type="NCBIfam" id="NF005012">
    <property type="entry name" value="PRK06411.1"/>
    <property type="match status" value="1"/>
</dbReference>
<keyword evidence="6" id="KW-0408">Iron</keyword>
<dbReference type="SUPFAM" id="SSF54862">
    <property type="entry name" value="4Fe-4S ferredoxins"/>
    <property type="match status" value="1"/>
</dbReference>
<dbReference type="SUPFAM" id="SSF56770">
    <property type="entry name" value="HydA/Nqo6-like"/>
    <property type="match status" value="1"/>
</dbReference>
<sequence>MKFLLDRIKNGKDTVKNPLKDNPYSYGRIEVCKDNCTDCGKCVQECLVDAISIKKNTEHNKVNIDKAFDIELDFKKCIYCNNCVDACPSKVLKSSNDYKMASIEILGQEVKEKIYSKFKRSLVLRSVDTGSCNGCMMEVANTQNTYYDLSRYGVKFAASPRHADGIVVTGPVTLNMKEALIKTYDAISDPKIVIAVGSCAYSGGIFKDGYSVCEDLNEILKVNVVIPGCPPSPQAILYGMLKIMNKASERK</sequence>
<dbReference type="InterPro" id="IPR017896">
    <property type="entry name" value="4Fe4S_Fe-S-bd"/>
</dbReference>
<dbReference type="PANTHER" id="PTHR42989">
    <property type="entry name" value="HYDROGENASE-4 COMPONENT I"/>
    <property type="match status" value="1"/>
</dbReference>
<evidence type="ECO:0000256" key="5">
    <source>
        <dbReference type="ARBA" id="ARBA00022723"/>
    </source>
</evidence>
<evidence type="ECO:0000256" key="7">
    <source>
        <dbReference type="ARBA" id="ARBA00023014"/>
    </source>
</evidence>
<keyword evidence="10" id="KW-1185">Reference proteome</keyword>
<evidence type="ECO:0000313" key="10">
    <source>
        <dbReference type="Proteomes" id="UP000537131"/>
    </source>
</evidence>
<dbReference type="PROSITE" id="PS00198">
    <property type="entry name" value="4FE4S_FER_1"/>
    <property type="match status" value="1"/>
</dbReference>
<evidence type="ECO:0000259" key="8">
    <source>
        <dbReference type="PROSITE" id="PS51379"/>
    </source>
</evidence>
<dbReference type="GO" id="GO:0051539">
    <property type="term" value="F:4 iron, 4 sulfur cluster binding"/>
    <property type="evidence" value="ECO:0007669"/>
    <property type="project" value="UniProtKB-KW"/>
</dbReference>
<keyword evidence="5" id="KW-0479">Metal-binding</keyword>
<evidence type="ECO:0000313" key="9">
    <source>
        <dbReference type="EMBL" id="NMM65986.1"/>
    </source>
</evidence>
<comment type="similarity">
    <text evidence="3">Belongs to the FrhG family.</text>
</comment>
<dbReference type="InterPro" id="IPR006137">
    <property type="entry name" value="NADH_UbQ_OxRdtase-like_20kDa"/>
</dbReference>
<protein>
    <submittedName>
        <fullName evidence="9">NADH-quinone oxidoreductase subunit NuoB</fullName>
        <ecNumber evidence="9">1.6.5.11</ecNumber>
    </submittedName>
</protein>
<accession>A0A7Y0HS90</accession>
<reference evidence="9 10" key="1">
    <citation type="submission" date="2020-06" db="EMBL/GenBank/DDBJ databases">
        <title>Complete Genome Sequence of Clostridium muelleri sp. nov. P21T, an Acid-Alcohol Producing Acetogen Isolated from Old Hay.</title>
        <authorList>
            <person name="Duncan K.E."/>
            <person name="Tanner R.S."/>
        </authorList>
    </citation>
    <scope>NUCLEOTIDE SEQUENCE [LARGE SCALE GENOMIC DNA]</scope>
    <source>
        <strain evidence="9 10">P21</strain>
    </source>
</reference>
<dbReference type="PANTHER" id="PTHR42989:SF1">
    <property type="entry name" value="FORMATE HYDROGENLYASE SUBUNIT 7-RELATED"/>
    <property type="match status" value="1"/>
</dbReference>
<dbReference type="RefSeq" id="WP_169300565.1">
    <property type="nucleotide sequence ID" value="NZ_JABBNI010000067.1"/>
</dbReference>
<keyword evidence="7" id="KW-0411">Iron-sulfur</keyword>
<organism evidence="9 10">
    <name type="scientific">Clostridium muellerianum</name>
    <dbReference type="NCBI Taxonomy" id="2716538"/>
    <lineage>
        <taxon>Bacteria</taxon>
        <taxon>Bacillati</taxon>
        <taxon>Bacillota</taxon>
        <taxon>Clostridia</taxon>
        <taxon>Eubacteriales</taxon>
        <taxon>Clostridiaceae</taxon>
        <taxon>Clostridium</taxon>
    </lineage>
</organism>
<dbReference type="Proteomes" id="UP000537131">
    <property type="component" value="Unassembled WGS sequence"/>
</dbReference>
<gene>
    <name evidence="9" type="primary">nuoB</name>
    <name evidence="9" type="ORF">HBE96_25750</name>
</gene>
<keyword evidence="4" id="KW-0004">4Fe-4S</keyword>
<evidence type="ECO:0000256" key="6">
    <source>
        <dbReference type="ARBA" id="ARBA00023004"/>
    </source>
</evidence>
<comment type="similarity">
    <text evidence="2">Belongs to the complex I 20 kDa subunit family.</text>
</comment>
<dbReference type="AlphaFoldDB" id="A0A7Y0HS90"/>
<evidence type="ECO:0000256" key="4">
    <source>
        <dbReference type="ARBA" id="ARBA00022485"/>
    </source>
</evidence>
<evidence type="ECO:0000256" key="3">
    <source>
        <dbReference type="ARBA" id="ARBA00010870"/>
    </source>
</evidence>
<evidence type="ECO:0000256" key="2">
    <source>
        <dbReference type="ARBA" id="ARBA00009173"/>
    </source>
</evidence>
<dbReference type="GO" id="GO:0046872">
    <property type="term" value="F:metal ion binding"/>
    <property type="evidence" value="ECO:0007669"/>
    <property type="project" value="UniProtKB-KW"/>
</dbReference>
<comment type="cofactor">
    <cofactor evidence="1">
        <name>[4Fe-4S] cluster</name>
        <dbReference type="ChEBI" id="CHEBI:49883"/>
    </cofactor>
</comment>
<dbReference type="Gene3D" id="3.40.50.12280">
    <property type="match status" value="1"/>
</dbReference>
<dbReference type="EC" id="1.6.5.11" evidence="9"/>
<name>A0A7Y0HS90_9CLOT</name>
<dbReference type="Pfam" id="PF01058">
    <property type="entry name" value="Oxidored_q6"/>
    <property type="match status" value="1"/>
</dbReference>
<dbReference type="Pfam" id="PF12838">
    <property type="entry name" value="Fer4_7"/>
    <property type="match status" value="1"/>
</dbReference>
<feature type="domain" description="4Fe-4S ferredoxin-type" evidence="8">
    <location>
        <begin position="68"/>
        <end position="97"/>
    </location>
</feature>
<dbReference type="GO" id="GO:0016491">
    <property type="term" value="F:oxidoreductase activity"/>
    <property type="evidence" value="ECO:0007669"/>
    <property type="project" value="UniProtKB-KW"/>
</dbReference>
<evidence type="ECO:0000256" key="1">
    <source>
        <dbReference type="ARBA" id="ARBA00001966"/>
    </source>
</evidence>
<dbReference type="InterPro" id="IPR017900">
    <property type="entry name" value="4Fe4S_Fe_S_CS"/>
</dbReference>
<comment type="caution">
    <text evidence="9">The sequence shown here is derived from an EMBL/GenBank/DDBJ whole genome shotgun (WGS) entry which is preliminary data.</text>
</comment>
<feature type="domain" description="4Fe-4S ferredoxin-type" evidence="8">
    <location>
        <begin position="27"/>
        <end position="56"/>
    </location>
</feature>
<dbReference type="InterPro" id="IPR052375">
    <property type="entry name" value="Complex_I_20kDa-like"/>
</dbReference>
<dbReference type="PROSITE" id="PS51379">
    <property type="entry name" value="4FE4S_FER_2"/>
    <property type="match status" value="2"/>
</dbReference>
<proteinExistence type="inferred from homology"/>
<keyword evidence="9" id="KW-0560">Oxidoreductase</keyword>
<dbReference type="EMBL" id="JABBNI010000067">
    <property type="protein sequence ID" value="NMM65986.1"/>
    <property type="molecule type" value="Genomic_DNA"/>
</dbReference>
<dbReference type="Gene3D" id="3.30.70.20">
    <property type="match status" value="1"/>
</dbReference>